<dbReference type="AlphaFoldDB" id="A0A507DBR7"/>
<evidence type="ECO:0000313" key="2">
    <source>
        <dbReference type="EMBL" id="TPX49023.1"/>
    </source>
</evidence>
<protein>
    <submittedName>
        <fullName evidence="2">Uncharacterized protein</fullName>
    </submittedName>
</protein>
<evidence type="ECO:0000313" key="3">
    <source>
        <dbReference type="Proteomes" id="UP000320475"/>
    </source>
</evidence>
<accession>A0A507DBR7</accession>
<comment type="caution">
    <text evidence="2">The sequence shown here is derived from an EMBL/GenBank/DDBJ whole genome shotgun (WGS) entry which is preliminary data.</text>
</comment>
<dbReference type="Proteomes" id="UP000320475">
    <property type="component" value="Unassembled WGS sequence"/>
</dbReference>
<feature type="region of interest" description="Disordered" evidence="1">
    <location>
        <begin position="497"/>
        <end position="537"/>
    </location>
</feature>
<sequence length="582" mass="67499">MLSSKHFLLSLPPDKKNFHQKRKTKKLGRRDCGAHHSSTVANMLTLYILICILLLQSSHAEPTVDQLNAWRDEIRQFRYNFFNLDEETRDEWNDRLFEAITKTFGTRDYWEWRDFQDPCFTAQAEEFLATLLLPQVVPQGAPLTLQSLKELPEDLSLALLEVYWECYETFYDVTLIFGKYLSRKVRLFMMDFDWTWKQQQKCVEQVRQEVFQAILGTTDNRIKECQVLSASCNMRMVMERMRLDNRLQEFEASEVSAVSSVTQAQICMRDFIRDWYEDDSSIAKSEHASVIENPGGSLERFIYLINFHTLVAQKIRLIHSAVTHFLDKKRGLGGWVEHDIRILRENATGRKNSLSDLAELKDQYFRKAQGYKSSLAYLWERKWILEIETYIEKIEAELEDVAARGVYIDFADLSPELGTFFQLYPSDVPEELLELAKQAHLFCDLVYIPDDTVTDREYETASEGTWCSASDYAASPESDHDIRNDVAYADWNRATMTESNRGSRRRAADIAGPSSSSSHRVGSLRNHRSSGDRRLPRGNHRELGCGLIVFLVHIYDPLPANRPGRFRNVVYASAACELLREH</sequence>
<feature type="region of interest" description="Disordered" evidence="1">
    <location>
        <begin position="1"/>
        <end position="31"/>
    </location>
</feature>
<feature type="compositionally biased region" description="Basic residues" evidence="1">
    <location>
        <begin position="18"/>
        <end position="28"/>
    </location>
</feature>
<proteinExistence type="predicted"/>
<organism evidence="2 3">
    <name type="scientific">Synchytrium endobioticum</name>
    <dbReference type="NCBI Taxonomy" id="286115"/>
    <lineage>
        <taxon>Eukaryota</taxon>
        <taxon>Fungi</taxon>
        <taxon>Fungi incertae sedis</taxon>
        <taxon>Chytridiomycota</taxon>
        <taxon>Chytridiomycota incertae sedis</taxon>
        <taxon>Chytridiomycetes</taxon>
        <taxon>Synchytriales</taxon>
        <taxon>Synchytriaceae</taxon>
        <taxon>Synchytrium</taxon>
    </lineage>
</organism>
<dbReference type="EMBL" id="QEAM01000041">
    <property type="protein sequence ID" value="TPX49023.1"/>
    <property type="molecule type" value="Genomic_DNA"/>
</dbReference>
<name>A0A507DBR7_9FUNG</name>
<dbReference type="VEuPathDB" id="FungiDB:SeMB42_g02992"/>
<gene>
    <name evidence="2" type="ORF">SeLEV6574_g01700</name>
</gene>
<evidence type="ECO:0000256" key="1">
    <source>
        <dbReference type="SAM" id="MobiDB-lite"/>
    </source>
</evidence>
<reference evidence="2 3" key="1">
    <citation type="journal article" date="2019" name="Sci. Rep.">
        <title>Comparative genomics of chytrid fungi reveal insights into the obligate biotrophic and pathogenic lifestyle of Synchytrium endobioticum.</title>
        <authorList>
            <person name="van de Vossenberg B.T.L.H."/>
            <person name="Warris S."/>
            <person name="Nguyen H.D.T."/>
            <person name="van Gent-Pelzer M.P.E."/>
            <person name="Joly D.L."/>
            <person name="van de Geest H.C."/>
            <person name="Bonants P.J.M."/>
            <person name="Smith D.S."/>
            <person name="Levesque C.A."/>
            <person name="van der Lee T.A.J."/>
        </authorList>
    </citation>
    <scope>NUCLEOTIDE SEQUENCE [LARGE SCALE GENOMIC DNA]</scope>
    <source>
        <strain evidence="2 3">LEV6574</strain>
    </source>
</reference>